<name>A0A830CHZ0_9LAMI</name>
<protein>
    <submittedName>
        <fullName evidence="3">Glycine-rich protein 2</fullName>
    </submittedName>
</protein>
<feature type="region of interest" description="Disordered" evidence="1">
    <location>
        <begin position="58"/>
        <end position="78"/>
    </location>
</feature>
<dbReference type="AlphaFoldDB" id="A0A830CHZ0"/>
<dbReference type="InterPro" id="IPR012340">
    <property type="entry name" value="NA-bd_OB-fold"/>
</dbReference>
<dbReference type="Gene3D" id="2.40.50.140">
    <property type="entry name" value="Nucleic acid-binding proteins"/>
    <property type="match status" value="1"/>
</dbReference>
<dbReference type="InterPro" id="IPR002059">
    <property type="entry name" value="CSP_DNA-bd"/>
</dbReference>
<dbReference type="PANTHER" id="PTHR46565">
    <property type="entry name" value="COLD SHOCK DOMAIN PROTEIN 2"/>
    <property type="match status" value="1"/>
</dbReference>
<feature type="domain" description="CSD" evidence="2">
    <location>
        <begin position="1"/>
        <end position="57"/>
    </location>
</feature>
<gene>
    <name evidence="3" type="ORF">PHJA_001929300</name>
</gene>
<reference evidence="3" key="1">
    <citation type="submission" date="2020-07" db="EMBL/GenBank/DDBJ databases">
        <title>Ethylene signaling mediates host invasion by parasitic plants.</title>
        <authorList>
            <person name="Yoshida S."/>
        </authorList>
    </citation>
    <scope>NUCLEOTIDE SEQUENCE</scope>
    <source>
        <strain evidence="3">Okayama</strain>
    </source>
</reference>
<dbReference type="EMBL" id="BMAC01000504">
    <property type="protein sequence ID" value="GFP97852.1"/>
    <property type="molecule type" value="Genomic_DNA"/>
</dbReference>
<proteinExistence type="predicted"/>
<dbReference type="PANTHER" id="PTHR46565:SF20">
    <property type="entry name" value="COLD SHOCK DOMAIN-CONTAINING PROTEIN 4"/>
    <property type="match status" value="1"/>
</dbReference>
<dbReference type="PROSITE" id="PS51857">
    <property type="entry name" value="CSD_2"/>
    <property type="match status" value="1"/>
</dbReference>
<dbReference type="Proteomes" id="UP000653305">
    <property type="component" value="Unassembled WGS sequence"/>
</dbReference>
<evidence type="ECO:0000313" key="4">
    <source>
        <dbReference type="Proteomes" id="UP000653305"/>
    </source>
</evidence>
<organism evidence="3 4">
    <name type="scientific">Phtheirospermum japonicum</name>
    <dbReference type="NCBI Taxonomy" id="374723"/>
    <lineage>
        <taxon>Eukaryota</taxon>
        <taxon>Viridiplantae</taxon>
        <taxon>Streptophyta</taxon>
        <taxon>Embryophyta</taxon>
        <taxon>Tracheophyta</taxon>
        <taxon>Spermatophyta</taxon>
        <taxon>Magnoliopsida</taxon>
        <taxon>eudicotyledons</taxon>
        <taxon>Gunneridae</taxon>
        <taxon>Pentapetalae</taxon>
        <taxon>asterids</taxon>
        <taxon>lamiids</taxon>
        <taxon>Lamiales</taxon>
        <taxon>Orobanchaceae</taxon>
        <taxon>Orobanchaceae incertae sedis</taxon>
        <taxon>Phtheirospermum</taxon>
    </lineage>
</organism>
<evidence type="ECO:0000256" key="1">
    <source>
        <dbReference type="SAM" id="MobiDB-lite"/>
    </source>
</evidence>
<dbReference type="SUPFAM" id="SSF50249">
    <property type="entry name" value="Nucleic acid-binding proteins"/>
    <property type="match status" value="1"/>
</dbReference>
<keyword evidence="4" id="KW-1185">Reference proteome</keyword>
<dbReference type="GO" id="GO:0003676">
    <property type="term" value="F:nucleic acid binding"/>
    <property type="evidence" value="ECO:0007669"/>
    <property type="project" value="InterPro"/>
</dbReference>
<evidence type="ECO:0000313" key="3">
    <source>
        <dbReference type="EMBL" id="GFP97852.1"/>
    </source>
</evidence>
<evidence type="ECO:0000259" key="2">
    <source>
        <dbReference type="PROSITE" id="PS51857"/>
    </source>
</evidence>
<sequence length="126" mass="12935">SSRVLWFITPDDGSDDLFVNQSAIKISGFRSFREREPVEFVVECGNDGCAKAANVTGPDGGSVQGGRGGGGGGSYGGGRGRYDGGCGGGRYGGRYGGGGGGGCYKCGENGSLTVLYFFFSLFQLDR</sequence>
<accession>A0A830CHZ0</accession>
<comment type="caution">
    <text evidence="3">The sequence shown here is derived from an EMBL/GenBank/DDBJ whole genome shotgun (WGS) entry which is preliminary data.</text>
</comment>
<dbReference type="Pfam" id="PF00313">
    <property type="entry name" value="CSD"/>
    <property type="match status" value="1"/>
</dbReference>
<feature type="non-terminal residue" evidence="3">
    <location>
        <position position="126"/>
    </location>
</feature>